<keyword evidence="3" id="KW-1185">Reference proteome</keyword>
<dbReference type="InterPro" id="IPR008974">
    <property type="entry name" value="TRAF-like"/>
</dbReference>
<name>A0AAD3S9W3_NEPGR</name>
<feature type="domain" description="MATH" evidence="1">
    <location>
        <begin position="50"/>
        <end position="160"/>
    </location>
</feature>
<dbReference type="Proteomes" id="UP001279734">
    <property type="component" value="Unassembled WGS sequence"/>
</dbReference>
<dbReference type="SUPFAM" id="SSF49599">
    <property type="entry name" value="TRAF domain-like"/>
    <property type="match status" value="3"/>
</dbReference>
<organism evidence="2 3">
    <name type="scientific">Nepenthes gracilis</name>
    <name type="common">Slender pitcher plant</name>
    <dbReference type="NCBI Taxonomy" id="150966"/>
    <lineage>
        <taxon>Eukaryota</taxon>
        <taxon>Viridiplantae</taxon>
        <taxon>Streptophyta</taxon>
        <taxon>Embryophyta</taxon>
        <taxon>Tracheophyta</taxon>
        <taxon>Spermatophyta</taxon>
        <taxon>Magnoliopsida</taxon>
        <taxon>eudicotyledons</taxon>
        <taxon>Gunneridae</taxon>
        <taxon>Pentapetalae</taxon>
        <taxon>Caryophyllales</taxon>
        <taxon>Nepenthaceae</taxon>
        <taxon>Nepenthes</taxon>
    </lineage>
</organism>
<dbReference type="PANTHER" id="PTHR47242:SF1">
    <property type="entry name" value="TRAF-LIKE FAMILY PROTEIN"/>
    <property type="match status" value="1"/>
</dbReference>
<dbReference type="EMBL" id="BSYO01000007">
    <property type="protein sequence ID" value="GMH07024.1"/>
    <property type="molecule type" value="Genomic_DNA"/>
</dbReference>
<proteinExistence type="predicted"/>
<protein>
    <recommendedName>
        <fullName evidence="1">MATH domain-containing protein</fullName>
    </recommendedName>
</protein>
<sequence length="376" mass="42427">MFNKDSILIVAEILILKDSVNFTRDNNELQYGAGGAISGTVTVPGSDVLTGKFAWKLHNFSLFKEMIKSQKIMSPVFPAGECKLKISVYQSSVNGVEMSVLNQKTGMNHMHRDSYGRFTADNKSGDNTSLGWNDYTKMSDFLGIESGFLVDDIAVFDTSFHVIREFSSFSKNGCLLRVRSGSGARKFDGHSGKFTWRNESFTTLKYLLKKGKITGLCIKSRRTATLKLLKDCGWREFVTLTSLFDQGPGFLLQDCVVFSAEVLILKESFVMEDFAEHDSDTNNTGKKSSFTWKVENFLHFKEIIESQKIFSKFFEAGGCVYESFDTICIYLESDNQLEVSDMMEPDAGFLVQETVAFVCEIMDCRPWFEFSDLDVC</sequence>
<evidence type="ECO:0000259" key="1">
    <source>
        <dbReference type="PROSITE" id="PS50144"/>
    </source>
</evidence>
<dbReference type="PANTHER" id="PTHR47242">
    <property type="entry name" value="TRAF-LIKE FAMILY PROTEIN"/>
    <property type="match status" value="1"/>
</dbReference>
<dbReference type="PROSITE" id="PS50144">
    <property type="entry name" value="MATH"/>
    <property type="match status" value="1"/>
</dbReference>
<comment type="caution">
    <text evidence="2">The sequence shown here is derived from an EMBL/GenBank/DDBJ whole genome shotgun (WGS) entry which is preliminary data.</text>
</comment>
<evidence type="ECO:0000313" key="3">
    <source>
        <dbReference type="Proteomes" id="UP001279734"/>
    </source>
</evidence>
<dbReference type="AlphaFoldDB" id="A0AAD3S9W3"/>
<dbReference type="Gene3D" id="2.60.210.10">
    <property type="entry name" value="Apoptosis, Tumor Necrosis Factor Receptor Associated Protein 2, Chain A"/>
    <property type="match status" value="2"/>
</dbReference>
<accession>A0AAD3S9W3</accession>
<gene>
    <name evidence="2" type="ORF">Nepgr_008864</name>
</gene>
<evidence type="ECO:0000313" key="2">
    <source>
        <dbReference type="EMBL" id="GMH07024.1"/>
    </source>
</evidence>
<dbReference type="InterPro" id="IPR002083">
    <property type="entry name" value="MATH/TRAF_dom"/>
</dbReference>
<reference evidence="2" key="1">
    <citation type="submission" date="2023-05" db="EMBL/GenBank/DDBJ databases">
        <title>Nepenthes gracilis genome sequencing.</title>
        <authorList>
            <person name="Fukushima K."/>
        </authorList>
    </citation>
    <scope>NUCLEOTIDE SEQUENCE</scope>
    <source>
        <strain evidence="2">SING2019-196</strain>
    </source>
</reference>